<evidence type="ECO:0000256" key="5">
    <source>
        <dbReference type="ARBA" id="ARBA00013177"/>
    </source>
</evidence>
<comment type="catalytic activity">
    <reaction evidence="17">
        <text>a pyranoside + acceptor = a pyranosid-3,4-diulose + reduced acceptor.</text>
        <dbReference type="EC" id="1.1.99.29"/>
    </reaction>
</comment>
<organism evidence="21 22">
    <name type="scientific">Psilocybe cf. subviscida</name>
    <dbReference type="NCBI Taxonomy" id="2480587"/>
    <lineage>
        <taxon>Eukaryota</taxon>
        <taxon>Fungi</taxon>
        <taxon>Dikarya</taxon>
        <taxon>Basidiomycota</taxon>
        <taxon>Agaricomycotina</taxon>
        <taxon>Agaricomycetes</taxon>
        <taxon>Agaricomycetidae</taxon>
        <taxon>Agaricales</taxon>
        <taxon>Agaricineae</taxon>
        <taxon>Strophariaceae</taxon>
        <taxon>Psilocybe</taxon>
    </lineage>
</organism>
<feature type="active site" description="Proton donor" evidence="18">
    <location>
        <position position="569"/>
    </location>
</feature>
<proteinExistence type="inferred from homology"/>
<evidence type="ECO:0000256" key="11">
    <source>
        <dbReference type="ARBA" id="ARBA00023180"/>
    </source>
</evidence>
<evidence type="ECO:0000256" key="19">
    <source>
        <dbReference type="PIRSR" id="PIRSR000137-2"/>
    </source>
</evidence>
<dbReference type="Gene3D" id="3.30.560.10">
    <property type="entry name" value="Glucose Oxidase, domain 3"/>
    <property type="match status" value="1"/>
</dbReference>
<dbReference type="PANTHER" id="PTHR11552:SF201">
    <property type="entry name" value="GLUCOSE-METHANOL-CHOLINE OXIDOREDUCTASE N-TERMINAL DOMAIN-CONTAINING PROTEIN"/>
    <property type="match status" value="1"/>
</dbReference>
<dbReference type="Pfam" id="PF05199">
    <property type="entry name" value="GMC_oxred_C"/>
    <property type="match status" value="1"/>
</dbReference>
<dbReference type="EMBL" id="JAACJJ010000042">
    <property type="protein sequence ID" value="KAF5316258.1"/>
    <property type="molecule type" value="Genomic_DNA"/>
</dbReference>
<gene>
    <name evidence="21" type="ORF">D9619_006239</name>
</gene>
<evidence type="ECO:0000256" key="3">
    <source>
        <dbReference type="ARBA" id="ARBA00010790"/>
    </source>
</evidence>
<evidence type="ECO:0000256" key="8">
    <source>
        <dbReference type="ARBA" id="ARBA00022729"/>
    </source>
</evidence>
<keyword evidence="10" id="KW-0560">Oxidoreductase</keyword>
<evidence type="ECO:0000313" key="22">
    <source>
        <dbReference type="Proteomes" id="UP000567179"/>
    </source>
</evidence>
<dbReference type="SUPFAM" id="SSF54373">
    <property type="entry name" value="FAD-linked reductases, C-terminal domain"/>
    <property type="match status" value="1"/>
</dbReference>
<evidence type="ECO:0000256" key="18">
    <source>
        <dbReference type="PIRSR" id="PIRSR000137-1"/>
    </source>
</evidence>
<evidence type="ECO:0000256" key="6">
    <source>
        <dbReference type="ARBA" id="ARBA00022525"/>
    </source>
</evidence>
<keyword evidence="7" id="KW-0285">Flavoprotein</keyword>
<dbReference type="GO" id="GO:0005576">
    <property type="term" value="C:extracellular region"/>
    <property type="evidence" value="ECO:0007669"/>
    <property type="project" value="UniProtKB-SubCell"/>
</dbReference>
<comment type="subcellular location">
    <subcellularLocation>
        <location evidence="2">Secreted</location>
    </subcellularLocation>
</comment>
<dbReference type="InterPro" id="IPR036188">
    <property type="entry name" value="FAD/NAD-bd_sf"/>
</dbReference>
<feature type="domain" description="Glucose-methanol-choline oxidoreductase N-terminal" evidence="20">
    <location>
        <begin position="304"/>
        <end position="318"/>
    </location>
</feature>
<feature type="active site" description="Proton acceptor" evidence="18">
    <location>
        <position position="612"/>
    </location>
</feature>
<keyword evidence="9 19" id="KW-0274">FAD</keyword>
<evidence type="ECO:0000256" key="7">
    <source>
        <dbReference type="ARBA" id="ARBA00022630"/>
    </source>
</evidence>
<evidence type="ECO:0000256" key="10">
    <source>
        <dbReference type="ARBA" id="ARBA00023002"/>
    </source>
</evidence>
<dbReference type="Pfam" id="PF00732">
    <property type="entry name" value="GMC_oxred_N"/>
    <property type="match status" value="1"/>
</dbReference>
<evidence type="ECO:0000256" key="9">
    <source>
        <dbReference type="ARBA" id="ARBA00022827"/>
    </source>
</evidence>
<evidence type="ECO:0000313" key="21">
    <source>
        <dbReference type="EMBL" id="KAF5316258.1"/>
    </source>
</evidence>
<evidence type="ECO:0000256" key="4">
    <source>
        <dbReference type="ARBA" id="ARBA00011245"/>
    </source>
</evidence>
<comment type="similarity">
    <text evidence="3">Belongs to the GMC oxidoreductase family.</text>
</comment>
<dbReference type="PANTHER" id="PTHR11552">
    <property type="entry name" value="GLUCOSE-METHANOL-CHOLINE GMC OXIDOREDUCTASE"/>
    <property type="match status" value="1"/>
</dbReference>
<evidence type="ECO:0000256" key="16">
    <source>
        <dbReference type="ARBA" id="ARBA00034050"/>
    </source>
</evidence>
<keyword evidence="8" id="KW-0732">Signal</keyword>
<dbReference type="InterPro" id="IPR007867">
    <property type="entry name" value="GMC_OxRtase_C"/>
</dbReference>
<accession>A0A8H5EY22</accession>
<comment type="cofactor">
    <cofactor evidence="1 19">
        <name>FAD</name>
        <dbReference type="ChEBI" id="CHEBI:57692"/>
    </cofactor>
</comment>
<feature type="binding site" evidence="19">
    <location>
        <position position="263"/>
    </location>
    <ligand>
        <name>FAD</name>
        <dbReference type="ChEBI" id="CHEBI:57692"/>
    </ligand>
</feature>
<dbReference type="GO" id="GO:0033718">
    <property type="term" value="F:pyranose dehydrogenase (acceptor) activity"/>
    <property type="evidence" value="ECO:0007669"/>
    <property type="project" value="UniProtKB-EC"/>
</dbReference>
<protein>
    <recommendedName>
        <fullName evidence="5">pyranose dehydrogenase (acceptor)</fullName>
        <ecNumber evidence="5">1.1.99.29</ecNumber>
    </recommendedName>
</protein>
<keyword evidence="22" id="KW-1185">Reference proteome</keyword>
<keyword evidence="6" id="KW-0964">Secreted</keyword>
<dbReference type="Proteomes" id="UP000567179">
    <property type="component" value="Unassembled WGS sequence"/>
</dbReference>
<evidence type="ECO:0000256" key="1">
    <source>
        <dbReference type="ARBA" id="ARBA00001974"/>
    </source>
</evidence>
<evidence type="ECO:0000256" key="12">
    <source>
        <dbReference type="ARBA" id="ARBA00024699"/>
    </source>
</evidence>
<comment type="catalytic activity">
    <reaction evidence="14">
        <text>pyranose + acceptor = pyranos-2,3-diulose + reduced acceptor.</text>
        <dbReference type="EC" id="1.1.99.29"/>
    </reaction>
</comment>
<dbReference type="EC" id="1.1.99.29" evidence="5"/>
<evidence type="ECO:0000256" key="14">
    <source>
        <dbReference type="ARBA" id="ARBA00034010"/>
    </source>
</evidence>
<dbReference type="PROSITE" id="PS00624">
    <property type="entry name" value="GMC_OXRED_2"/>
    <property type="match status" value="1"/>
</dbReference>
<comment type="caution">
    <text evidence="21">The sequence shown here is derived from an EMBL/GenBank/DDBJ whole genome shotgun (WGS) entry which is preliminary data.</text>
</comment>
<evidence type="ECO:0000259" key="20">
    <source>
        <dbReference type="PROSITE" id="PS00624"/>
    </source>
</evidence>
<evidence type="ECO:0000256" key="13">
    <source>
        <dbReference type="ARBA" id="ARBA00033986"/>
    </source>
</evidence>
<evidence type="ECO:0000256" key="17">
    <source>
        <dbReference type="ARBA" id="ARBA00034059"/>
    </source>
</evidence>
<comment type="catalytic activity">
    <reaction evidence="16">
        <text>a pyranoside + acceptor = a pyranosid-3-ulose + reduced acceptor.</text>
        <dbReference type="EC" id="1.1.99.29"/>
    </reaction>
</comment>
<dbReference type="PIRSF" id="PIRSF000137">
    <property type="entry name" value="Alcohol_oxidase"/>
    <property type="match status" value="1"/>
</dbReference>
<evidence type="ECO:0000256" key="2">
    <source>
        <dbReference type="ARBA" id="ARBA00004613"/>
    </source>
</evidence>
<dbReference type="AlphaFoldDB" id="A0A8H5EY22"/>
<dbReference type="InterPro" id="IPR012132">
    <property type="entry name" value="GMC_OxRdtase"/>
</dbReference>
<reference evidence="21 22" key="1">
    <citation type="journal article" date="2020" name="ISME J.">
        <title>Uncovering the hidden diversity of litter-decomposition mechanisms in mushroom-forming fungi.</title>
        <authorList>
            <person name="Floudas D."/>
            <person name="Bentzer J."/>
            <person name="Ahren D."/>
            <person name="Johansson T."/>
            <person name="Persson P."/>
            <person name="Tunlid A."/>
        </authorList>
    </citation>
    <scope>NUCLEOTIDE SEQUENCE [LARGE SCALE GENOMIC DNA]</scope>
    <source>
        <strain evidence="21 22">CBS 101986</strain>
    </source>
</reference>
<name>A0A8H5EY22_9AGAR</name>
<evidence type="ECO:0000256" key="15">
    <source>
        <dbReference type="ARBA" id="ARBA00034029"/>
    </source>
</evidence>
<comment type="function">
    <text evidence="12">Catalyzes the single-oxidation or sequential double oxidation reaction of carbohydrates primarily at carbon-2 and/or carbon-3 with the concomitant reduction of the flavin. The enzyme exhibits a broad sugar substrate specificity, oxidizing different aldopyranoses to the corresponding C-1, C-2, C-3 or C-1,2, C-2,3 and C-3,4 (di)dehydro sugars with substrate-specific regioselectivity. Accepts only a narrow range of electron acceptors such as substituted benzoquinones and complexed metal ions and reacts extremely slowly with O(2) as acceptor. May play a role in the natural recycling of plant matter by oxidizing all major monosaccharides in lignocellulose and by reducing quinone compounds or reactive radical species generated during lignin depolymerization.</text>
</comment>
<sequence>MPIISIEQLQAAPLDYLIIGGGTSGLTLAARLTEDKNVTVGVIEAGGYHPDSTEINIPGYLGRTLAHPTYDWTFFSVPQKHAANAPIIQPRGKGLGGSSAVRNFIAVVYDTLFNYFSQNNFFGMFRPAADEVDALEKLGNPGWNWASVLEYFKKSETATRSDYSPENAAKYGADPVLEFHGTSGPIKKTLPSVLTEAHALLFDSAEALGLPRNGEMANGSNVGSMTGFQSIDPKTAKRSYAASDYYAPNAKRPNFLVLLNAHVTKILLEPGSAGSQRAFGVDLTANGDKFTVKGVKKDIIVSAGSFQTPPLLELSGIGNKNILQSHGIESVIDLPGVGENLQDHVCVRSIVEIDPSYETVDILRDPEVMTKQLELYQEQKGHLANVAAPGYMFLSSGHLGIKDKQQVWNKINDGFSSEKTAHLEPTLRNGLQKQYEIQKSWWKEEHLSQAEILIYIGHQPVPTPLPVPGKRYTTMVSAVMHPLSRGTVHIGSSDPLAAPLIDPNYFGNDADMEVLMETLNFTIKLTQTPPFGNIVRSYVIPGGEALAPDAGLKDRMREHIKQGCGPVFHPVGTASMLPREDGGVVDSSLKVYGTDNLRVVDVSILPLELAAHTQAFAYAIGEKAADILKGN</sequence>
<comment type="subunit">
    <text evidence="4">Monomer.</text>
</comment>
<keyword evidence="11" id="KW-0325">Glycoprotein</keyword>
<comment type="catalytic activity">
    <reaction evidence="15">
        <text>pyranose + acceptor = pyranos-3-ulose + reduced acceptor.</text>
        <dbReference type="EC" id="1.1.99.29"/>
    </reaction>
</comment>
<dbReference type="GO" id="GO:0050660">
    <property type="term" value="F:flavin adenine dinucleotide binding"/>
    <property type="evidence" value="ECO:0007669"/>
    <property type="project" value="InterPro"/>
</dbReference>
<dbReference type="SUPFAM" id="SSF51905">
    <property type="entry name" value="FAD/NAD(P)-binding domain"/>
    <property type="match status" value="1"/>
</dbReference>
<feature type="binding site" evidence="19">
    <location>
        <begin position="23"/>
        <end position="24"/>
    </location>
    <ligand>
        <name>FAD</name>
        <dbReference type="ChEBI" id="CHEBI:57692"/>
    </ligand>
</feature>
<dbReference type="Gene3D" id="3.50.50.60">
    <property type="entry name" value="FAD/NAD(P)-binding domain"/>
    <property type="match status" value="1"/>
</dbReference>
<comment type="catalytic activity">
    <reaction evidence="13">
        <text>pyranose + acceptor = pyranos-2-ulose + reduced acceptor.</text>
        <dbReference type="EC" id="1.1.99.29"/>
    </reaction>
</comment>
<dbReference type="OrthoDB" id="269227at2759"/>
<dbReference type="InterPro" id="IPR000172">
    <property type="entry name" value="GMC_OxRdtase_N"/>
</dbReference>